<proteinExistence type="predicted"/>
<protein>
    <submittedName>
        <fullName evidence="3">Uncharacterized protein LOC110990907 isoform X2</fullName>
    </submittedName>
</protein>
<name>A0A8B8A1X1_ACAPL</name>
<gene>
    <name evidence="3" type="primary">LOC110990907</name>
</gene>
<accession>A0A8B8A1X1</accession>
<keyword evidence="2" id="KW-1185">Reference proteome</keyword>
<keyword evidence="1" id="KW-0472">Membrane</keyword>
<evidence type="ECO:0000256" key="1">
    <source>
        <dbReference type="SAM" id="Phobius"/>
    </source>
</evidence>
<evidence type="ECO:0000313" key="3">
    <source>
        <dbReference type="RefSeq" id="XP_022111684.1"/>
    </source>
</evidence>
<feature type="transmembrane region" description="Helical" evidence="1">
    <location>
        <begin position="51"/>
        <end position="70"/>
    </location>
</feature>
<evidence type="ECO:0000313" key="2">
    <source>
        <dbReference type="Proteomes" id="UP000694845"/>
    </source>
</evidence>
<dbReference type="AlphaFoldDB" id="A0A8B8A1X1"/>
<keyword evidence="1" id="KW-0812">Transmembrane</keyword>
<reference evidence="3" key="1">
    <citation type="submission" date="2025-08" db="UniProtKB">
        <authorList>
            <consortium name="RefSeq"/>
        </authorList>
    </citation>
    <scope>IDENTIFICATION</scope>
</reference>
<dbReference type="Proteomes" id="UP000694845">
    <property type="component" value="Unplaced"/>
</dbReference>
<dbReference type="GeneID" id="110990907"/>
<organism evidence="2 3">
    <name type="scientific">Acanthaster planci</name>
    <name type="common">Crown-of-thorns starfish</name>
    <dbReference type="NCBI Taxonomy" id="133434"/>
    <lineage>
        <taxon>Eukaryota</taxon>
        <taxon>Metazoa</taxon>
        <taxon>Echinodermata</taxon>
        <taxon>Eleutherozoa</taxon>
        <taxon>Asterozoa</taxon>
        <taxon>Asteroidea</taxon>
        <taxon>Valvatacea</taxon>
        <taxon>Valvatida</taxon>
        <taxon>Acanthasteridae</taxon>
        <taxon>Acanthaster</taxon>
    </lineage>
</organism>
<keyword evidence="1" id="KW-1133">Transmembrane helix</keyword>
<dbReference type="RefSeq" id="XP_022111684.1">
    <property type="nucleotide sequence ID" value="XM_022255992.1"/>
</dbReference>
<sequence>MAPIGNVTSADDLSPSYSATMAPYSVTSAQYEPTLLAPTSAGFGLSEDVKWLILAVISALGVVVGIVGLIKSWKWCRSKRERSQSRQQQCELVPLTDTAEWSTSDVQSQAAAKCKDALKEHYRTTGSYVHLNPWCDEDQKRILDIYTRWCITPVWSTFR</sequence>